<evidence type="ECO:0000313" key="2">
    <source>
        <dbReference type="Proteomes" id="UP001498238"/>
    </source>
</evidence>
<dbReference type="EMBL" id="BAAAAF010000010">
    <property type="protein sequence ID" value="GAA0036538.1"/>
    <property type="molecule type" value="Genomic_DNA"/>
</dbReference>
<reference evidence="1 2" key="1">
    <citation type="submission" date="2024-01" db="EMBL/GenBank/DDBJ databases">
        <title>Characterization of antibiotic resistant novel bacterial strains and their environmental applications.</title>
        <authorList>
            <person name="Manzoor S."/>
            <person name="Abbas S."/>
            <person name="Arshad M."/>
            <person name="Ahmed I."/>
        </authorList>
    </citation>
    <scope>NUCLEOTIDE SEQUENCE [LARGE SCALE GENOMIC DNA]</scope>
    <source>
        <strain evidence="1 2">NCCP-602</strain>
    </source>
</reference>
<accession>A0ABN0SPZ7</accession>
<comment type="caution">
    <text evidence="1">The sequence shown here is derived from an EMBL/GenBank/DDBJ whole genome shotgun (WGS) entry which is preliminary data.</text>
</comment>
<proteinExistence type="predicted"/>
<keyword evidence="2" id="KW-1185">Reference proteome</keyword>
<dbReference type="Proteomes" id="UP001498238">
    <property type="component" value="Unassembled WGS sequence"/>
</dbReference>
<sequence length="65" mass="7198">MSVAGCVVVAGWGGVDFRDFEPNAMVGSTRGWLPETIDAWEADLLEQGARTDLTKHRESEAQRYN</sequence>
<evidence type="ECO:0000313" key="1">
    <source>
        <dbReference type="EMBL" id="GAA0036538.1"/>
    </source>
</evidence>
<protein>
    <submittedName>
        <fullName evidence="1">Uncharacterized protein</fullName>
    </submittedName>
</protein>
<name>A0ABN0SPZ7_9MICO</name>
<gene>
    <name evidence="1" type="ORF">NCCP602_24990</name>
</gene>
<organism evidence="1 2">
    <name type="scientific">Brevibacterium metallidurans</name>
    <dbReference type="NCBI Taxonomy" id="1482676"/>
    <lineage>
        <taxon>Bacteria</taxon>
        <taxon>Bacillati</taxon>
        <taxon>Actinomycetota</taxon>
        <taxon>Actinomycetes</taxon>
        <taxon>Micrococcales</taxon>
        <taxon>Brevibacteriaceae</taxon>
        <taxon>Brevibacterium</taxon>
    </lineage>
</organism>